<dbReference type="EMBL" id="MN740817">
    <property type="protein sequence ID" value="QHU13316.1"/>
    <property type="molecule type" value="Genomic_DNA"/>
</dbReference>
<sequence>MPSHLISLPGARGPTTGVPLGSKLNHLSESAVHGETKNGTVVASKPVLFSVTTPVPAPVHAVSQPRTYFQ</sequence>
<feature type="region of interest" description="Disordered" evidence="1">
    <location>
        <begin position="1"/>
        <end position="22"/>
    </location>
</feature>
<reference evidence="2" key="1">
    <citation type="journal article" date="2020" name="Nature">
        <title>Giant virus diversity and host interactions through global metagenomics.</title>
        <authorList>
            <person name="Schulz F."/>
            <person name="Roux S."/>
            <person name="Paez-Espino D."/>
            <person name="Jungbluth S."/>
            <person name="Walsh D.A."/>
            <person name="Denef V.J."/>
            <person name="McMahon K.D."/>
            <person name="Konstantinidis K.T."/>
            <person name="Eloe-Fadrosh E.A."/>
            <person name="Kyrpides N.C."/>
            <person name="Woyke T."/>
        </authorList>
    </citation>
    <scope>NUCLEOTIDE SEQUENCE</scope>
    <source>
        <strain evidence="2">GVMAG-S-1101178-127</strain>
    </source>
</reference>
<organism evidence="2">
    <name type="scientific">viral metagenome</name>
    <dbReference type="NCBI Taxonomy" id="1070528"/>
    <lineage>
        <taxon>unclassified sequences</taxon>
        <taxon>metagenomes</taxon>
        <taxon>organismal metagenomes</taxon>
    </lineage>
</organism>
<accession>A0A6C0K8A4</accession>
<evidence type="ECO:0000256" key="1">
    <source>
        <dbReference type="SAM" id="MobiDB-lite"/>
    </source>
</evidence>
<name>A0A6C0K8A4_9ZZZZ</name>
<evidence type="ECO:0000313" key="2">
    <source>
        <dbReference type="EMBL" id="QHU13316.1"/>
    </source>
</evidence>
<protein>
    <submittedName>
        <fullName evidence="2">Uncharacterized protein</fullName>
    </submittedName>
</protein>
<proteinExistence type="predicted"/>
<dbReference type="AlphaFoldDB" id="A0A6C0K8A4"/>